<evidence type="ECO:0000313" key="2">
    <source>
        <dbReference type="Proteomes" id="UP000295674"/>
    </source>
</evidence>
<organism evidence="1 2">
    <name type="scientific">Saccharopolyspora terrae</name>
    <dbReference type="NCBI Taxonomy" id="2530384"/>
    <lineage>
        <taxon>Bacteria</taxon>
        <taxon>Bacillati</taxon>
        <taxon>Actinomycetota</taxon>
        <taxon>Actinomycetes</taxon>
        <taxon>Pseudonocardiales</taxon>
        <taxon>Pseudonocardiaceae</taxon>
        <taxon>Saccharopolyspora</taxon>
    </lineage>
</organism>
<proteinExistence type="predicted"/>
<evidence type="ECO:0000313" key="1">
    <source>
        <dbReference type="EMBL" id="TDD10142.1"/>
    </source>
</evidence>
<dbReference type="Proteomes" id="UP000295674">
    <property type="component" value="Unassembled WGS sequence"/>
</dbReference>
<name>A0A4R4VVT9_9PSEU</name>
<gene>
    <name evidence="1" type="ORF">E1181_02600</name>
</gene>
<comment type="caution">
    <text evidence="1">The sequence shown here is derived from an EMBL/GenBank/DDBJ whole genome shotgun (WGS) entry which is preliminary data.</text>
</comment>
<accession>A0A4R4VVT9</accession>
<reference evidence="1 2" key="1">
    <citation type="submission" date="2019-03" db="EMBL/GenBank/DDBJ databases">
        <title>Draft genome sequences of novel Actinobacteria.</title>
        <authorList>
            <person name="Sahin N."/>
            <person name="Ay H."/>
            <person name="Saygin H."/>
        </authorList>
    </citation>
    <scope>NUCLEOTIDE SEQUENCE [LARGE SCALE GENOMIC DNA]</scope>
    <source>
        <strain evidence="1 2">16K309</strain>
    </source>
</reference>
<protein>
    <submittedName>
        <fullName evidence="1">Uncharacterized protein</fullName>
    </submittedName>
</protein>
<dbReference type="AlphaFoldDB" id="A0A4R4VVT9"/>
<keyword evidence="2" id="KW-1185">Reference proteome</keyword>
<sequence>MALAKRFDDVEVHPSWWPVPYVWSAADTERKAIERDVRLGGAAVLLLGQLRVDLLLRDEQLVQLR</sequence>
<dbReference type="EMBL" id="SMKS01000002">
    <property type="protein sequence ID" value="TDD10142.1"/>
    <property type="molecule type" value="Genomic_DNA"/>
</dbReference>